<dbReference type="InterPro" id="IPR013189">
    <property type="entry name" value="Glyco_hydro_32_C"/>
</dbReference>
<sequence length="1042" mass="105737">MATERKPIFHIAPPRGWINDPNGPIFYKGYYHMFYQYVETGCQWSWGLLWGHAVSRDLVTWQHMPPALAPSFGGFDGDGCFSGCCTVDEKGVPVILYTGVRLRSSPVCGPLPPPECDLGTACIETQCLAVGNPDDPKLTHWVKEEAPFLSLPPPHMDLTAWRDPYVLGRPGDHGQDCWTIMVGAGVKDRGGTALVYRSKTLRDGDWTYVGELCRGFGDTGIIWECPVMLPLPRLPAPAAALPASSAAAARRAAASARATKAQSPLPPDVLLSAPPFVRISASAVTAGHGASAEAVAEEQPLILSLPTVPASPRPPIRLAAETAEATASAAFAAVGLGGAGGTGGGLAALLSPRRPAVASAGGAPLSPLRSPARWQLPSPAALPHAPSPPAPRPPSISGAGFGHRPHHPGLASPAAAAATLAARQQRLATPPASPRAPPLFPAAAPRSPAGAVAQLLSSSPAPGPVTPAAALFAAGDAASPAAASSSGVAAAGIASPPSTGGSSVNAAPRPPRSSAPSPLTPITPFFSGLPAPGPASAPNSAASSSASVPGPASAAAGPVSTATAGRPSPLQLSTPASFPPLSSPPAPASASAFASSAFAAAAPEAPTSAVGSAPWSRHATFFCVCPDDCNSPAVYYLGHYDGEGGRFNLAEAAGPFMLDLGDIFYAPNTLTDPDGRSVLWGWLQEKPRTVGAYDYAGCLSMPRLLYLEVDEEAYSAADAAELQAAEPGGGWCTSRGGCGPRQHPGVRLVQRPPAEIEKLRVPGACYTVEGLLLQPGTTLPLPAPCGTHLELLLTLAPLPQPRKPLPDTPAGVTPHGGAAGAFSPSAAATGGTPAAAAAPSRCSGLMLHSWREGAEGSAALLYHWDTGVLEVVFESLNPHTLEFSLAGPGSRRVGGPLLRPPAPGQPLQLRVFLDYSVLEVYTEGGEVLTARVYRGTAPPAPAAAAPPGGVSGRSSLDGDGGGGSQGLTPVLRSPFGSPHKASRWGPSPGGRVSAGGSPLPQYRRYGAGGAAAAGVELVSYGCATEVVGLEAHQLGSIWVDDV</sequence>
<evidence type="ECO:0000256" key="2">
    <source>
        <dbReference type="ARBA" id="ARBA00022801"/>
    </source>
</evidence>
<dbReference type="GO" id="GO:0004553">
    <property type="term" value="F:hydrolase activity, hydrolyzing O-glycosyl compounds"/>
    <property type="evidence" value="ECO:0007669"/>
    <property type="project" value="InterPro"/>
</dbReference>
<evidence type="ECO:0000256" key="4">
    <source>
        <dbReference type="SAM" id="MobiDB-lite"/>
    </source>
</evidence>
<feature type="compositionally biased region" description="Low complexity" evidence="4">
    <location>
        <begin position="820"/>
        <end position="834"/>
    </location>
</feature>
<dbReference type="OrthoDB" id="202537at2759"/>
<evidence type="ECO:0000256" key="3">
    <source>
        <dbReference type="ARBA" id="ARBA00023295"/>
    </source>
</evidence>
<feature type="region of interest" description="Disordered" evidence="4">
    <location>
        <begin position="939"/>
        <end position="996"/>
    </location>
</feature>
<feature type="compositionally biased region" description="Low complexity" evidence="4">
    <location>
        <begin position="527"/>
        <end position="565"/>
    </location>
</feature>
<keyword evidence="2" id="KW-0378">Hydrolase</keyword>
<dbReference type="GO" id="GO:0005975">
    <property type="term" value="P:carbohydrate metabolic process"/>
    <property type="evidence" value="ECO:0007669"/>
    <property type="project" value="InterPro"/>
</dbReference>
<comment type="caution">
    <text evidence="7">The sequence shown here is derived from an EMBL/GenBank/DDBJ whole genome shotgun (WGS) entry which is preliminary data.</text>
</comment>
<name>A0A835Y3L2_9CHLO</name>
<dbReference type="PROSITE" id="PS00609">
    <property type="entry name" value="GLYCOSYL_HYDROL_F32"/>
    <property type="match status" value="1"/>
</dbReference>
<dbReference type="Proteomes" id="UP000612055">
    <property type="component" value="Unassembled WGS sequence"/>
</dbReference>
<dbReference type="SUPFAM" id="SSF49899">
    <property type="entry name" value="Concanavalin A-like lectins/glucanases"/>
    <property type="match status" value="1"/>
</dbReference>
<keyword evidence="3" id="KW-0326">Glycosidase</keyword>
<dbReference type="InterPro" id="IPR023296">
    <property type="entry name" value="Glyco_hydro_beta-prop_sf"/>
</dbReference>
<protein>
    <submittedName>
        <fullName evidence="7">Uncharacterized protein</fullName>
    </submittedName>
</protein>
<feature type="domain" description="Glycosyl hydrolase family 32 N-terminal" evidence="5">
    <location>
        <begin position="621"/>
        <end position="709"/>
    </location>
</feature>
<feature type="compositionally biased region" description="Pro residues" evidence="4">
    <location>
        <begin position="385"/>
        <end position="394"/>
    </location>
</feature>
<dbReference type="InterPro" id="IPR018053">
    <property type="entry name" value="Glyco_hydro_32_AS"/>
</dbReference>
<feature type="region of interest" description="Disordered" evidence="4">
    <location>
        <begin position="357"/>
        <end position="445"/>
    </location>
</feature>
<keyword evidence="8" id="KW-1185">Reference proteome</keyword>
<dbReference type="PANTHER" id="PTHR31953">
    <property type="entry name" value="BETA-FRUCTOFURANOSIDASE, INSOLUBLE ISOENZYME CWINV1-RELATED"/>
    <property type="match status" value="1"/>
</dbReference>
<dbReference type="InterPro" id="IPR050551">
    <property type="entry name" value="Fructan_Metab_Enzymes"/>
</dbReference>
<reference evidence="7" key="1">
    <citation type="journal article" date="2020" name="bioRxiv">
        <title>Comparative genomics of Chlamydomonas.</title>
        <authorList>
            <person name="Craig R.J."/>
            <person name="Hasan A.R."/>
            <person name="Ness R.W."/>
            <person name="Keightley P.D."/>
        </authorList>
    </citation>
    <scope>NUCLEOTIDE SEQUENCE</scope>
    <source>
        <strain evidence="7">CCAP 11/70</strain>
    </source>
</reference>
<feature type="region of interest" description="Disordered" evidence="4">
    <location>
        <begin position="490"/>
        <end position="585"/>
    </location>
</feature>
<feature type="compositionally biased region" description="Pro residues" evidence="4">
    <location>
        <begin position="431"/>
        <end position="440"/>
    </location>
</feature>
<gene>
    <name evidence="7" type="ORF">HYH03_007338</name>
</gene>
<evidence type="ECO:0000259" key="5">
    <source>
        <dbReference type="Pfam" id="PF00251"/>
    </source>
</evidence>
<comment type="similarity">
    <text evidence="1">Belongs to the glycosyl hydrolase 32 family.</text>
</comment>
<dbReference type="InterPro" id="IPR013148">
    <property type="entry name" value="Glyco_hydro_32_N"/>
</dbReference>
<dbReference type="SUPFAM" id="SSF75005">
    <property type="entry name" value="Arabinanase/levansucrase/invertase"/>
    <property type="match status" value="2"/>
</dbReference>
<accession>A0A835Y3L2</accession>
<dbReference type="CDD" id="cd08996">
    <property type="entry name" value="GH32_FFase"/>
    <property type="match status" value="1"/>
</dbReference>
<dbReference type="InterPro" id="IPR013320">
    <property type="entry name" value="ConA-like_dom_sf"/>
</dbReference>
<feature type="compositionally biased region" description="Low complexity" evidence="4">
    <location>
        <begin position="942"/>
        <end position="957"/>
    </location>
</feature>
<dbReference type="Gene3D" id="2.115.10.20">
    <property type="entry name" value="Glycosyl hydrolase domain, family 43"/>
    <property type="match status" value="2"/>
</dbReference>
<feature type="compositionally biased region" description="Pro residues" evidence="4">
    <location>
        <begin position="508"/>
        <end position="521"/>
    </location>
</feature>
<dbReference type="AlphaFoldDB" id="A0A835Y3L2"/>
<dbReference type="SMART" id="SM00640">
    <property type="entry name" value="Glyco_32"/>
    <property type="match status" value="1"/>
</dbReference>
<feature type="region of interest" description="Disordered" evidence="4">
    <location>
        <begin position="800"/>
        <end position="834"/>
    </location>
</feature>
<dbReference type="Gene3D" id="2.60.120.560">
    <property type="entry name" value="Exo-inulinase, domain 1"/>
    <property type="match status" value="1"/>
</dbReference>
<feature type="domain" description="Glycosyl hydrolase family 32 C-terminal" evidence="6">
    <location>
        <begin position="905"/>
        <end position="933"/>
    </location>
</feature>
<evidence type="ECO:0000313" key="8">
    <source>
        <dbReference type="Proteomes" id="UP000612055"/>
    </source>
</evidence>
<dbReference type="Pfam" id="PF08244">
    <property type="entry name" value="Glyco_hydro_32C"/>
    <property type="match status" value="1"/>
</dbReference>
<dbReference type="InterPro" id="IPR001362">
    <property type="entry name" value="Glyco_hydro_32"/>
</dbReference>
<feature type="compositionally biased region" description="Low complexity" evidence="4">
    <location>
        <begin position="414"/>
        <end position="430"/>
    </location>
</feature>
<organism evidence="7 8">
    <name type="scientific">Edaphochlamys debaryana</name>
    <dbReference type="NCBI Taxonomy" id="47281"/>
    <lineage>
        <taxon>Eukaryota</taxon>
        <taxon>Viridiplantae</taxon>
        <taxon>Chlorophyta</taxon>
        <taxon>core chlorophytes</taxon>
        <taxon>Chlorophyceae</taxon>
        <taxon>CS clade</taxon>
        <taxon>Chlamydomonadales</taxon>
        <taxon>Chlamydomonadales incertae sedis</taxon>
        <taxon>Edaphochlamys</taxon>
    </lineage>
</organism>
<dbReference type="Pfam" id="PF00251">
    <property type="entry name" value="Glyco_hydro_32N"/>
    <property type="match status" value="2"/>
</dbReference>
<dbReference type="EMBL" id="JAEHOE010000030">
    <property type="protein sequence ID" value="KAG2494572.1"/>
    <property type="molecule type" value="Genomic_DNA"/>
</dbReference>
<proteinExistence type="inferred from homology"/>
<evidence type="ECO:0000313" key="7">
    <source>
        <dbReference type="EMBL" id="KAG2494572.1"/>
    </source>
</evidence>
<evidence type="ECO:0000256" key="1">
    <source>
        <dbReference type="ARBA" id="ARBA00009902"/>
    </source>
</evidence>
<feature type="domain" description="Glycosyl hydrolase family 32 N-terminal" evidence="5">
    <location>
        <begin position="10"/>
        <end position="233"/>
    </location>
</feature>
<evidence type="ECO:0000259" key="6">
    <source>
        <dbReference type="Pfam" id="PF08244"/>
    </source>
</evidence>